<dbReference type="AlphaFoldDB" id="A0A5Q0QGP7"/>
<dbReference type="EMBL" id="CP045652">
    <property type="protein sequence ID" value="QGA26450.1"/>
    <property type="molecule type" value="Genomic_DNA"/>
</dbReference>
<organism evidence="1 2">
    <name type="scientific">Sphingobacterium zhuxiongii</name>
    <dbReference type="NCBI Taxonomy" id="2662364"/>
    <lineage>
        <taxon>Bacteria</taxon>
        <taxon>Pseudomonadati</taxon>
        <taxon>Bacteroidota</taxon>
        <taxon>Sphingobacteriia</taxon>
        <taxon>Sphingobacteriales</taxon>
        <taxon>Sphingobacteriaceae</taxon>
        <taxon>Sphingobacterium</taxon>
    </lineage>
</organism>
<dbReference type="KEGG" id="sphe:GFH32_08965"/>
<proteinExistence type="predicted"/>
<keyword evidence="2" id="KW-1185">Reference proteome</keyword>
<gene>
    <name evidence="1" type="ORF">GFH32_08965</name>
</gene>
<accession>A0A5Q0QGP7</accession>
<evidence type="ECO:0000313" key="1">
    <source>
        <dbReference type="EMBL" id="QGA26450.1"/>
    </source>
</evidence>
<reference evidence="1 2" key="1">
    <citation type="submission" date="2019-10" db="EMBL/GenBank/DDBJ databases">
        <authorList>
            <person name="Dong K."/>
        </authorList>
    </citation>
    <scope>NUCLEOTIDE SEQUENCE [LARGE SCALE GENOMIC DNA]</scope>
    <source>
        <strain evidence="2">dk4302</strain>
    </source>
</reference>
<evidence type="ECO:0000313" key="2">
    <source>
        <dbReference type="Proteomes" id="UP000326921"/>
    </source>
</evidence>
<protein>
    <submittedName>
        <fullName evidence="1">Uncharacterized protein</fullName>
    </submittedName>
</protein>
<dbReference type="RefSeq" id="WP_153511315.1">
    <property type="nucleotide sequence ID" value="NZ_CP045652.1"/>
</dbReference>
<sequence>MTKAFLTLFLTFSLTILYGQTFNERYGQPIVVLVETDPWLMVIGSDVPTFALYENGQIIYKKIVNKEWKYFEVSNDRETTQKIVKSFGITDSLMKQKDFIEASSWTDQPTNVMILNFDTVRQISVYGSIRETKTEARAKVPKDFLTVFDNLIKFESDKAKEWLPDTIEVLATMYNHSPEKPLKWNEEWNDIKSSSTVKRSDGLFSIYLDKKYFDDFVKLLKNIKEKQAVEINGEKYSLTYRLPFPNLQ</sequence>
<dbReference type="Proteomes" id="UP000326921">
    <property type="component" value="Chromosome"/>
</dbReference>
<name>A0A5Q0QGP7_9SPHI</name>